<dbReference type="GO" id="GO:0051537">
    <property type="term" value="F:2 iron, 2 sulfur cluster binding"/>
    <property type="evidence" value="ECO:0007669"/>
    <property type="project" value="UniProtKB-KW"/>
</dbReference>
<gene>
    <name evidence="6" type="ORF">D3871_20650</name>
</gene>
<accession>A0A3A3FJU0</accession>
<name>A0A3A3FJU0_9BURK</name>
<dbReference type="InterPro" id="IPR017941">
    <property type="entry name" value="Rieske_2Fe-2S"/>
</dbReference>
<dbReference type="PANTHER" id="PTHR40261">
    <property type="match status" value="1"/>
</dbReference>
<organism evidence="6 7">
    <name type="scientific">Noviherbaspirillum saxi</name>
    <dbReference type="NCBI Taxonomy" id="2320863"/>
    <lineage>
        <taxon>Bacteria</taxon>
        <taxon>Pseudomonadati</taxon>
        <taxon>Pseudomonadota</taxon>
        <taxon>Betaproteobacteria</taxon>
        <taxon>Burkholderiales</taxon>
        <taxon>Oxalobacteraceae</taxon>
        <taxon>Noviherbaspirillum</taxon>
    </lineage>
</organism>
<reference evidence="7" key="1">
    <citation type="submission" date="2018-09" db="EMBL/GenBank/DDBJ databases">
        <authorList>
            <person name="Zhu H."/>
        </authorList>
    </citation>
    <scope>NUCLEOTIDE SEQUENCE [LARGE SCALE GENOMIC DNA]</scope>
    <source>
        <strain evidence="7">K1R23-30</strain>
    </source>
</reference>
<evidence type="ECO:0000259" key="5">
    <source>
        <dbReference type="PROSITE" id="PS51296"/>
    </source>
</evidence>
<evidence type="ECO:0000256" key="2">
    <source>
        <dbReference type="ARBA" id="ARBA00022723"/>
    </source>
</evidence>
<evidence type="ECO:0000256" key="4">
    <source>
        <dbReference type="ARBA" id="ARBA00023014"/>
    </source>
</evidence>
<feature type="domain" description="Rieske" evidence="5">
    <location>
        <begin position="5"/>
        <end position="91"/>
    </location>
</feature>
<keyword evidence="4" id="KW-0411">Iron-sulfur</keyword>
<dbReference type="CDD" id="cd03467">
    <property type="entry name" value="Rieske"/>
    <property type="match status" value="1"/>
</dbReference>
<proteinExistence type="predicted"/>
<dbReference type="GO" id="GO:0046872">
    <property type="term" value="F:metal ion binding"/>
    <property type="evidence" value="ECO:0007669"/>
    <property type="project" value="UniProtKB-KW"/>
</dbReference>
<dbReference type="OrthoDB" id="9794779at2"/>
<dbReference type="Pfam" id="PF00355">
    <property type="entry name" value="Rieske"/>
    <property type="match status" value="1"/>
</dbReference>
<keyword evidence="3" id="KW-0408">Iron</keyword>
<dbReference type="SUPFAM" id="SSF50022">
    <property type="entry name" value="ISP domain"/>
    <property type="match status" value="1"/>
</dbReference>
<dbReference type="Gene3D" id="2.102.10.10">
    <property type="entry name" value="Rieske [2Fe-2S] iron-sulphur domain"/>
    <property type="match status" value="1"/>
</dbReference>
<dbReference type="PROSITE" id="PS51296">
    <property type="entry name" value="RIESKE"/>
    <property type="match status" value="1"/>
</dbReference>
<evidence type="ECO:0000313" key="6">
    <source>
        <dbReference type="EMBL" id="RJF95788.1"/>
    </source>
</evidence>
<evidence type="ECO:0000313" key="7">
    <source>
        <dbReference type="Proteomes" id="UP000265955"/>
    </source>
</evidence>
<keyword evidence="1" id="KW-0001">2Fe-2S</keyword>
<comment type="caution">
    <text evidence="6">The sequence shown here is derived from an EMBL/GenBank/DDBJ whole genome shotgun (WGS) entry which is preliminary data.</text>
</comment>
<dbReference type="InterPro" id="IPR036922">
    <property type="entry name" value="Rieske_2Fe-2S_sf"/>
</dbReference>
<dbReference type="AlphaFoldDB" id="A0A3A3FJU0"/>
<keyword evidence="2" id="KW-0479">Metal-binding</keyword>
<dbReference type="EMBL" id="QYUO01000002">
    <property type="protein sequence ID" value="RJF95788.1"/>
    <property type="molecule type" value="Genomic_DNA"/>
</dbReference>
<evidence type="ECO:0000256" key="1">
    <source>
        <dbReference type="ARBA" id="ARBA00022714"/>
    </source>
</evidence>
<keyword evidence="7" id="KW-1185">Reference proteome</keyword>
<sequence length="134" mass="14650">MNSTATLCRLEDIPDGEARGFDPAGVGRDTLFIVRQGQGLHGWYDRCPHEGDTPLPWRRHGYLNKKRTRIVCFAHGAQFEIASGMCILGPCLGERLDPVQLVIHPDGEVVMMAVPPMPAAPCPGPGSDMRCKNV</sequence>
<evidence type="ECO:0000256" key="3">
    <source>
        <dbReference type="ARBA" id="ARBA00023004"/>
    </source>
</evidence>
<dbReference type="Proteomes" id="UP000265955">
    <property type="component" value="Unassembled WGS sequence"/>
</dbReference>
<protein>
    <submittedName>
        <fullName evidence="6">Rieske (2Fe-2S) protein</fullName>
    </submittedName>
</protein>
<dbReference type="PANTHER" id="PTHR40261:SF1">
    <property type="entry name" value="RIESKE DOMAIN-CONTAINING PROTEIN"/>
    <property type="match status" value="1"/>
</dbReference>
<dbReference type="RefSeq" id="WP_119770934.1">
    <property type="nucleotide sequence ID" value="NZ_QYUO01000002.1"/>
</dbReference>